<evidence type="ECO:0000256" key="3">
    <source>
        <dbReference type="ARBA" id="ARBA00023012"/>
    </source>
</evidence>
<evidence type="ECO:0000259" key="5">
    <source>
        <dbReference type="SMART" id="SM00387"/>
    </source>
</evidence>
<dbReference type="OrthoDB" id="9782588at2"/>
<evidence type="ECO:0000313" key="7">
    <source>
        <dbReference type="Proteomes" id="UP000280434"/>
    </source>
</evidence>
<keyword evidence="2 6" id="KW-0418">Kinase</keyword>
<evidence type="ECO:0000256" key="2">
    <source>
        <dbReference type="ARBA" id="ARBA00022777"/>
    </source>
</evidence>
<dbReference type="Pfam" id="PF02518">
    <property type="entry name" value="HATPase_c"/>
    <property type="match status" value="1"/>
</dbReference>
<evidence type="ECO:0000256" key="4">
    <source>
        <dbReference type="SAM" id="Coils"/>
    </source>
</evidence>
<evidence type="ECO:0000313" key="6">
    <source>
        <dbReference type="EMBL" id="RKP44366.1"/>
    </source>
</evidence>
<dbReference type="CDD" id="cd16917">
    <property type="entry name" value="HATPase_UhpB-NarQ-NarX-like"/>
    <property type="match status" value="1"/>
</dbReference>
<dbReference type="InterPro" id="IPR036890">
    <property type="entry name" value="HATPase_C_sf"/>
</dbReference>
<gene>
    <name evidence="6" type="ORF">D7S89_22855</name>
</gene>
<dbReference type="EMBL" id="RBZV01000013">
    <property type="protein sequence ID" value="RKP44366.1"/>
    <property type="molecule type" value="Genomic_DNA"/>
</dbReference>
<dbReference type="PANTHER" id="PTHR24421">
    <property type="entry name" value="NITRATE/NITRITE SENSOR PROTEIN NARX-RELATED"/>
    <property type="match status" value="1"/>
</dbReference>
<dbReference type="Proteomes" id="UP000280434">
    <property type="component" value="Unassembled WGS sequence"/>
</dbReference>
<protein>
    <submittedName>
        <fullName evidence="6">Histidine kinase</fullName>
    </submittedName>
</protein>
<accession>A0A494X7R6</accession>
<sequence>MDTSMVVLLNANGLPAAEQDVGGIAAPRRKAASGDAREAERLRKQLRELAAELVGVREAARLSLARELHDSVGAELTAARFALANLALRLPAEAGTACADALAVATRSLDAASDATARVVADMHAPGLEGGGVVATLAQWTQGFAERTALRTSFVCPADVRLTQLPHDAALAVFRAAQEALNNIAKHAGATRADVRIQADAHYLTLIVEDDGCGLTKHARRSRRGFGLAGMRARCAAFGGTLRLVSRNGQPPADAGGKRARTAHGTTVRARFSWTSLLKTAATQGAMPSNVAAVR</sequence>
<dbReference type="SMART" id="SM00387">
    <property type="entry name" value="HATPase_c"/>
    <property type="match status" value="1"/>
</dbReference>
<keyword evidence="3" id="KW-0902">Two-component regulatory system</keyword>
<proteinExistence type="predicted"/>
<dbReference type="GO" id="GO:0000155">
    <property type="term" value="F:phosphorelay sensor kinase activity"/>
    <property type="evidence" value="ECO:0007669"/>
    <property type="project" value="InterPro"/>
</dbReference>
<dbReference type="GO" id="GO:0046983">
    <property type="term" value="F:protein dimerization activity"/>
    <property type="evidence" value="ECO:0007669"/>
    <property type="project" value="InterPro"/>
</dbReference>
<dbReference type="Gene3D" id="3.30.565.10">
    <property type="entry name" value="Histidine kinase-like ATPase, C-terminal domain"/>
    <property type="match status" value="1"/>
</dbReference>
<dbReference type="InterPro" id="IPR011712">
    <property type="entry name" value="Sig_transdc_His_kin_sub3_dim/P"/>
</dbReference>
<dbReference type="Pfam" id="PF07730">
    <property type="entry name" value="HisKA_3"/>
    <property type="match status" value="1"/>
</dbReference>
<keyword evidence="4" id="KW-0175">Coiled coil</keyword>
<dbReference type="InterPro" id="IPR003594">
    <property type="entry name" value="HATPase_dom"/>
</dbReference>
<keyword evidence="7" id="KW-1185">Reference proteome</keyword>
<dbReference type="PANTHER" id="PTHR24421:SF58">
    <property type="entry name" value="SIGNAL TRANSDUCTION HISTIDINE-PROTEIN KINASE_PHOSPHATASE UHPB"/>
    <property type="match status" value="1"/>
</dbReference>
<feature type="domain" description="Histidine kinase/HSP90-like ATPase" evidence="5">
    <location>
        <begin position="168"/>
        <end position="276"/>
    </location>
</feature>
<reference evidence="6 7" key="1">
    <citation type="submission" date="2018-10" db="EMBL/GenBank/DDBJ databases">
        <title>Paraburkholderia sp. 7MK8-2, isolated from soil.</title>
        <authorList>
            <person name="Gao Z.-H."/>
            <person name="Qiu L.-H."/>
        </authorList>
    </citation>
    <scope>NUCLEOTIDE SEQUENCE [LARGE SCALE GENOMIC DNA]</scope>
    <source>
        <strain evidence="6 7">7MK8-2</strain>
    </source>
</reference>
<dbReference type="RefSeq" id="WP_121281147.1">
    <property type="nucleotide sequence ID" value="NZ_RBZV01000013.1"/>
</dbReference>
<organism evidence="6 7">
    <name type="scientific">Trinickia fusca</name>
    <dbReference type="NCBI Taxonomy" id="2419777"/>
    <lineage>
        <taxon>Bacteria</taxon>
        <taxon>Pseudomonadati</taxon>
        <taxon>Pseudomonadota</taxon>
        <taxon>Betaproteobacteria</taxon>
        <taxon>Burkholderiales</taxon>
        <taxon>Burkholderiaceae</taxon>
        <taxon>Trinickia</taxon>
    </lineage>
</organism>
<feature type="coiled-coil region" evidence="4">
    <location>
        <begin position="29"/>
        <end position="59"/>
    </location>
</feature>
<dbReference type="GO" id="GO:0016020">
    <property type="term" value="C:membrane"/>
    <property type="evidence" value="ECO:0007669"/>
    <property type="project" value="InterPro"/>
</dbReference>
<keyword evidence="1" id="KW-0808">Transferase</keyword>
<comment type="caution">
    <text evidence="6">The sequence shown here is derived from an EMBL/GenBank/DDBJ whole genome shotgun (WGS) entry which is preliminary data.</text>
</comment>
<name>A0A494X7R6_9BURK</name>
<dbReference type="InterPro" id="IPR050482">
    <property type="entry name" value="Sensor_HK_TwoCompSys"/>
</dbReference>
<dbReference type="Gene3D" id="1.20.5.1930">
    <property type="match status" value="1"/>
</dbReference>
<dbReference type="AlphaFoldDB" id="A0A494X7R6"/>
<evidence type="ECO:0000256" key="1">
    <source>
        <dbReference type="ARBA" id="ARBA00022679"/>
    </source>
</evidence>
<dbReference type="SUPFAM" id="SSF55874">
    <property type="entry name" value="ATPase domain of HSP90 chaperone/DNA topoisomerase II/histidine kinase"/>
    <property type="match status" value="1"/>
</dbReference>